<dbReference type="SUPFAM" id="SSF51206">
    <property type="entry name" value="cAMP-binding domain-like"/>
    <property type="match status" value="1"/>
</dbReference>
<accession>A0A2R3MTK4</accession>
<dbReference type="SMART" id="SM00419">
    <property type="entry name" value="HTH_CRP"/>
    <property type="match status" value="1"/>
</dbReference>
<evidence type="ECO:0000313" key="8">
    <source>
        <dbReference type="Proteomes" id="UP000279562"/>
    </source>
</evidence>
<dbReference type="PROSITE" id="PS50042">
    <property type="entry name" value="CNMP_BINDING_3"/>
    <property type="match status" value="1"/>
</dbReference>
<keyword evidence="1" id="KW-0805">Transcription regulation</keyword>
<dbReference type="PANTHER" id="PTHR24567">
    <property type="entry name" value="CRP FAMILY TRANSCRIPTIONAL REGULATORY PROTEIN"/>
    <property type="match status" value="1"/>
</dbReference>
<dbReference type="OrthoDB" id="1116216at2"/>
<dbReference type="SUPFAM" id="SSF46785">
    <property type="entry name" value="Winged helix' DNA-binding domain"/>
    <property type="match status" value="1"/>
</dbReference>
<keyword evidence="8" id="KW-1185">Reference proteome</keyword>
<dbReference type="Proteomes" id="UP000396835">
    <property type="component" value="Unassembled WGS sequence"/>
</dbReference>
<dbReference type="InterPro" id="IPR014710">
    <property type="entry name" value="RmlC-like_jellyroll"/>
</dbReference>
<evidence type="ECO:0000259" key="5">
    <source>
        <dbReference type="PROSITE" id="PS51063"/>
    </source>
</evidence>
<protein>
    <submittedName>
        <fullName evidence="6">Crp/Fnr family transcriptional regulator</fullName>
    </submittedName>
    <submittedName>
        <fullName evidence="7">cAMP-binding domain-containing protein</fullName>
    </submittedName>
</protein>
<name>A0A2R3MTK4_9BACE</name>
<sequence length="222" mass="25461">MLEYSLVGCPLFAGMTPAQVEELVVRCVSDVKEFAKGEHVVRQGGVINHLYLLVSGLVRTEMITKDDNVLEIEFIDPVRPLAPAFVFADRNFFPVDVIAMEEKTVLYLIPKSVFQKEMMQNETLLRNFLRINSNIIVFLSGKVQMLSIRSLRMKLAIYLLENTTEKQNTFKWRRTHAQLAEYFGVQRPSLSRTLGEMVADGVIALDKQEVTVLDRRKLQSYM</sequence>
<feature type="domain" description="Cyclic nucleotide-binding" evidence="4">
    <location>
        <begin position="11"/>
        <end position="126"/>
    </location>
</feature>
<dbReference type="InterPro" id="IPR012318">
    <property type="entry name" value="HTH_CRP"/>
</dbReference>
<dbReference type="Pfam" id="PF00027">
    <property type="entry name" value="cNMP_binding"/>
    <property type="match status" value="1"/>
</dbReference>
<dbReference type="InterPro" id="IPR050397">
    <property type="entry name" value="Env_Response_Regulators"/>
</dbReference>
<evidence type="ECO:0000259" key="4">
    <source>
        <dbReference type="PROSITE" id="PS50042"/>
    </source>
</evidence>
<dbReference type="PROSITE" id="PS51063">
    <property type="entry name" value="HTH_CRP_2"/>
    <property type="match status" value="1"/>
</dbReference>
<proteinExistence type="predicted"/>
<organism evidence="6 8">
    <name type="scientific">Prevotella heparinolytica</name>
    <dbReference type="NCBI Taxonomy" id="28113"/>
    <lineage>
        <taxon>Bacteria</taxon>
        <taxon>Pseudomonadati</taxon>
        <taxon>Bacteroidota</taxon>
        <taxon>Bacteroidia</taxon>
        <taxon>Bacteroidales</taxon>
        <taxon>Bacteroidaceae</taxon>
        <taxon>Bacteroides</taxon>
    </lineage>
</organism>
<dbReference type="Pfam" id="PF13545">
    <property type="entry name" value="HTH_Crp_2"/>
    <property type="match status" value="1"/>
</dbReference>
<dbReference type="GO" id="GO:0003700">
    <property type="term" value="F:DNA-binding transcription factor activity"/>
    <property type="evidence" value="ECO:0007669"/>
    <property type="project" value="TreeGrafter"/>
</dbReference>
<keyword evidence="3" id="KW-0804">Transcription</keyword>
<dbReference type="GO" id="GO:0003677">
    <property type="term" value="F:DNA binding"/>
    <property type="evidence" value="ECO:0007669"/>
    <property type="project" value="UniProtKB-KW"/>
</dbReference>
<dbReference type="InterPro" id="IPR036390">
    <property type="entry name" value="WH_DNA-bd_sf"/>
</dbReference>
<evidence type="ECO:0000313" key="6">
    <source>
        <dbReference type="EMBL" id="RRD93127.1"/>
    </source>
</evidence>
<evidence type="ECO:0000256" key="1">
    <source>
        <dbReference type="ARBA" id="ARBA00023015"/>
    </source>
</evidence>
<gene>
    <name evidence="6" type="ORF">EII33_01625</name>
    <name evidence="7" type="ORF">NCTC7812_00749</name>
</gene>
<evidence type="ECO:0000313" key="9">
    <source>
        <dbReference type="Proteomes" id="UP000396835"/>
    </source>
</evidence>
<dbReference type="Gene3D" id="2.60.120.10">
    <property type="entry name" value="Jelly Rolls"/>
    <property type="match status" value="1"/>
</dbReference>
<reference evidence="6 8" key="1">
    <citation type="submission" date="2018-11" db="EMBL/GenBank/DDBJ databases">
        <title>Genomes From Bacteria Associated with the Canine Oral Cavity: a Test Case for Automated Genome-Based Taxonomic Assignment.</title>
        <authorList>
            <person name="Coil D.A."/>
            <person name="Jospin G."/>
            <person name="Darling A.E."/>
            <person name="Wallis C."/>
            <person name="Davis I.J."/>
            <person name="Harris S."/>
            <person name="Eisen J.A."/>
            <person name="Holcombe L.J."/>
            <person name="O'Flynn C."/>
        </authorList>
    </citation>
    <scope>NUCLEOTIDE SEQUENCE [LARGE SCALE GENOMIC DNA]</scope>
    <source>
        <strain evidence="6 8">OH1047_COT-310</strain>
    </source>
</reference>
<dbReference type="KEGG" id="bhf:C3V43_10970"/>
<dbReference type="EMBL" id="CAACYH010000004">
    <property type="protein sequence ID" value="VFB13228.1"/>
    <property type="molecule type" value="Genomic_DNA"/>
</dbReference>
<feature type="domain" description="HTH crp-type" evidence="5">
    <location>
        <begin position="149"/>
        <end position="216"/>
    </location>
</feature>
<evidence type="ECO:0000313" key="7">
    <source>
        <dbReference type="EMBL" id="VFB13228.1"/>
    </source>
</evidence>
<reference evidence="7 9" key="2">
    <citation type="submission" date="2019-02" db="EMBL/GenBank/DDBJ databases">
        <authorList>
            <consortium name="Pathogen Informatics"/>
        </authorList>
    </citation>
    <scope>NUCLEOTIDE SEQUENCE [LARGE SCALE GENOMIC DNA]</scope>
    <source>
        <strain evidence="7 9">3012STDY7078512</strain>
    </source>
</reference>
<keyword evidence="2" id="KW-0238">DNA-binding</keyword>
<dbReference type="InterPro" id="IPR000595">
    <property type="entry name" value="cNMP-bd_dom"/>
</dbReference>
<dbReference type="AlphaFoldDB" id="A0A2R3MTK4"/>
<dbReference type="RefSeq" id="WP_106041084.1">
    <property type="nucleotide sequence ID" value="NZ_CAACYH010000004.1"/>
</dbReference>
<dbReference type="InterPro" id="IPR018490">
    <property type="entry name" value="cNMP-bd_dom_sf"/>
</dbReference>
<evidence type="ECO:0000256" key="3">
    <source>
        <dbReference type="ARBA" id="ARBA00023163"/>
    </source>
</evidence>
<dbReference type="GeneID" id="94548938"/>
<dbReference type="PANTHER" id="PTHR24567:SF58">
    <property type="entry name" value="CYCLIC AMP-BINDING REGULATORY PROTEIN"/>
    <property type="match status" value="1"/>
</dbReference>
<dbReference type="CDD" id="cd00038">
    <property type="entry name" value="CAP_ED"/>
    <property type="match status" value="1"/>
</dbReference>
<dbReference type="EMBL" id="RQYF01000003">
    <property type="protein sequence ID" value="RRD93127.1"/>
    <property type="molecule type" value="Genomic_DNA"/>
</dbReference>
<evidence type="ECO:0000256" key="2">
    <source>
        <dbReference type="ARBA" id="ARBA00023125"/>
    </source>
</evidence>
<dbReference type="Proteomes" id="UP000279562">
    <property type="component" value="Unassembled WGS sequence"/>
</dbReference>
<dbReference type="GO" id="GO:0005829">
    <property type="term" value="C:cytosol"/>
    <property type="evidence" value="ECO:0007669"/>
    <property type="project" value="TreeGrafter"/>
</dbReference>